<proteinExistence type="predicted"/>
<feature type="compositionally biased region" description="Basic residues" evidence="1">
    <location>
        <begin position="1"/>
        <end position="20"/>
    </location>
</feature>
<keyword evidence="3" id="KW-1185">Reference proteome</keyword>
<dbReference type="AlphaFoldDB" id="A0A1C3NVM1"/>
<evidence type="ECO:0000256" key="1">
    <source>
        <dbReference type="SAM" id="MobiDB-lite"/>
    </source>
</evidence>
<dbReference type="EMBL" id="FLUV01000597">
    <property type="protein sequence ID" value="SBW19615.1"/>
    <property type="molecule type" value="Genomic_DNA"/>
</dbReference>
<sequence>MRRVHRRNRADLRRLRRPAHHYGQPVNAPSEPSGGKPLVHRHVQYHGSIAEARGQIFCLVGLCTCDDCTREDWPLSELAQMDGYHLLHVRDESFTVVPDERDYLPGPWVTVQTVGKPDVLGP</sequence>
<reference evidence="3" key="1">
    <citation type="submission" date="2016-02" db="EMBL/GenBank/DDBJ databases">
        <authorList>
            <person name="Wibberg D."/>
        </authorList>
    </citation>
    <scope>NUCLEOTIDE SEQUENCE [LARGE SCALE GENOMIC DNA]</scope>
</reference>
<evidence type="ECO:0000313" key="3">
    <source>
        <dbReference type="Proteomes" id="UP000199013"/>
    </source>
</evidence>
<evidence type="ECO:0000313" key="2">
    <source>
        <dbReference type="EMBL" id="SBW19615.1"/>
    </source>
</evidence>
<gene>
    <name evidence="2" type="ORF">FDG2_1452</name>
</gene>
<protein>
    <submittedName>
        <fullName evidence="2">Uncharacterized protein</fullName>
    </submittedName>
</protein>
<accession>A0A1C3NVM1</accession>
<organism evidence="2 3">
    <name type="scientific">Candidatus Protofrankia californiensis</name>
    <dbReference type="NCBI Taxonomy" id="1839754"/>
    <lineage>
        <taxon>Bacteria</taxon>
        <taxon>Bacillati</taxon>
        <taxon>Actinomycetota</taxon>
        <taxon>Actinomycetes</taxon>
        <taxon>Frankiales</taxon>
        <taxon>Frankiaceae</taxon>
        <taxon>Protofrankia</taxon>
    </lineage>
</organism>
<feature type="region of interest" description="Disordered" evidence="1">
    <location>
        <begin position="1"/>
        <end position="38"/>
    </location>
</feature>
<dbReference type="Proteomes" id="UP000199013">
    <property type="component" value="Unassembled WGS sequence"/>
</dbReference>
<name>A0A1C3NVM1_9ACTN</name>